<proteinExistence type="predicted"/>
<dbReference type="SUPFAM" id="SSF52799">
    <property type="entry name" value="(Phosphotyrosine protein) phosphatases II"/>
    <property type="match status" value="1"/>
</dbReference>
<dbReference type="InterPro" id="IPR000387">
    <property type="entry name" value="Tyr_Pase_dom"/>
</dbReference>
<dbReference type="PROSITE" id="PS00383">
    <property type="entry name" value="TYR_PHOSPHATASE_1"/>
    <property type="match status" value="1"/>
</dbReference>
<accession>X0WIK0</accession>
<dbReference type="InterPro" id="IPR016130">
    <property type="entry name" value="Tyr_Pase_AS"/>
</dbReference>
<feature type="domain" description="Tyrosine specific protein phosphatases" evidence="1">
    <location>
        <begin position="1"/>
        <end position="34"/>
    </location>
</feature>
<evidence type="ECO:0000313" key="2">
    <source>
        <dbReference type="EMBL" id="GAG12506.1"/>
    </source>
</evidence>
<sequence>IKTHIEGKKVLIHCNQGQSRSPAISLAYLVQNGFIKNSTYLKAKEEFLELYPSYFPGKGIELYLNNNWEWVLKL</sequence>
<dbReference type="InterPro" id="IPR029021">
    <property type="entry name" value="Prot-tyrosine_phosphatase-like"/>
</dbReference>
<protein>
    <recommendedName>
        <fullName evidence="1">Tyrosine specific protein phosphatases domain-containing protein</fullName>
    </recommendedName>
</protein>
<organism evidence="2">
    <name type="scientific">marine sediment metagenome</name>
    <dbReference type="NCBI Taxonomy" id="412755"/>
    <lineage>
        <taxon>unclassified sequences</taxon>
        <taxon>metagenomes</taxon>
        <taxon>ecological metagenomes</taxon>
    </lineage>
</organism>
<reference evidence="2" key="1">
    <citation type="journal article" date="2014" name="Front. Microbiol.">
        <title>High frequency of phylogenetically diverse reductive dehalogenase-homologous genes in deep subseafloor sedimentary metagenomes.</title>
        <authorList>
            <person name="Kawai M."/>
            <person name="Futagami T."/>
            <person name="Toyoda A."/>
            <person name="Takaki Y."/>
            <person name="Nishi S."/>
            <person name="Hori S."/>
            <person name="Arai W."/>
            <person name="Tsubouchi T."/>
            <person name="Morono Y."/>
            <person name="Uchiyama I."/>
            <person name="Ito T."/>
            <person name="Fujiyama A."/>
            <person name="Inagaki F."/>
            <person name="Takami H."/>
        </authorList>
    </citation>
    <scope>NUCLEOTIDE SEQUENCE</scope>
    <source>
        <strain evidence="2">Expedition CK06-06</strain>
    </source>
</reference>
<name>X0WIK0_9ZZZZ</name>
<evidence type="ECO:0000259" key="1">
    <source>
        <dbReference type="PROSITE" id="PS50056"/>
    </source>
</evidence>
<dbReference type="InterPro" id="IPR000340">
    <property type="entry name" value="Dual-sp_phosphatase_cat-dom"/>
</dbReference>
<dbReference type="Gene3D" id="3.90.190.10">
    <property type="entry name" value="Protein tyrosine phosphatase superfamily"/>
    <property type="match status" value="1"/>
</dbReference>
<comment type="caution">
    <text evidence="2">The sequence shown here is derived from an EMBL/GenBank/DDBJ whole genome shotgun (WGS) entry which is preliminary data.</text>
</comment>
<feature type="non-terminal residue" evidence="2">
    <location>
        <position position="1"/>
    </location>
</feature>
<dbReference type="Pfam" id="PF00782">
    <property type="entry name" value="DSPc"/>
    <property type="match status" value="1"/>
</dbReference>
<dbReference type="EMBL" id="BARS01024859">
    <property type="protein sequence ID" value="GAG12506.1"/>
    <property type="molecule type" value="Genomic_DNA"/>
</dbReference>
<gene>
    <name evidence="2" type="ORF">S01H1_39401</name>
</gene>
<dbReference type="AlphaFoldDB" id="X0WIK0"/>
<dbReference type="PROSITE" id="PS50056">
    <property type="entry name" value="TYR_PHOSPHATASE_2"/>
    <property type="match status" value="1"/>
</dbReference>